<name>A0ABS4GLR6_9BACL</name>
<gene>
    <name evidence="1" type="ORF">J2Z37_000847</name>
</gene>
<keyword evidence="2" id="KW-1185">Reference proteome</keyword>
<organism evidence="1 2">
    <name type="scientific">Ammoniphilus resinae</name>
    <dbReference type="NCBI Taxonomy" id="861532"/>
    <lineage>
        <taxon>Bacteria</taxon>
        <taxon>Bacillati</taxon>
        <taxon>Bacillota</taxon>
        <taxon>Bacilli</taxon>
        <taxon>Bacillales</taxon>
        <taxon>Paenibacillaceae</taxon>
        <taxon>Aneurinibacillus group</taxon>
        <taxon>Ammoniphilus</taxon>
    </lineage>
</organism>
<dbReference type="Gene3D" id="3.40.50.720">
    <property type="entry name" value="NAD(P)-binding Rossmann-like Domain"/>
    <property type="match status" value="1"/>
</dbReference>
<comment type="caution">
    <text evidence="1">The sequence shown here is derived from an EMBL/GenBank/DDBJ whole genome shotgun (WGS) entry which is preliminary data.</text>
</comment>
<accession>A0ABS4GLR6</accession>
<protein>
    <submittedName>
        <fullName evidence="1">Dinucleotide-binding enzyme</fullName>
    </submittedName>
</protein>
<dbReference type="RefSeq" id="WP_209808968.1">
    <property type="nucleotide sequence ID" value="NZ_JAGGKT010000002.1"/>
</dbReference>
<evidence type="ECO:0000313" key="2">
    <source>
        <dbReference type="Proteomes" id="UP001519343"/>
    </source>
</evidence>
<dbReference type="Proteomes" id="UP001519343">
    <property type="component" value="Unassembled WGS sequence"/>
</dbReference>
<sequence>MFDQPVHDGLQSDVYITSDDEEVKNKVMEMLSGISFRVIDGGKLKNNRTIERMTLFEREVSIRYGNYPLVSFRMWGV</sequence>
<evidence type="ECO:0000313" key="1">
    <source>
        <dbReference type="EMBL" id="MBP1930850.1"/>
    </source>
</evidence>
<proteinExistence type="predicted"/>
<reference evidence="1 2" key="1">
    <citation type="submission" date="2021-03" db="EMBL/GenBank/DDBJ databases">
        <title>Genomic Encyclopedia of Type Strains, Phase IV (KMG-IV): sequencing the most valuable type-strain genomes for metagenomic binning, comparative biology and taxonomic classification.</title>
        <authorList>
            <person name="Goeker M."/>
        </authorList>
    </citation>
    <scope>NUCLEOTIDE SEQUENCE [LARGE SCALE GENOMIC DNA]</scope>
    <source>
        <strain evidence="1 2">DSM 24738</strain>
    </source>
</reference>
<dbReference type="EMBL" id="JAGGKT010000002">
    <property type="protein sequence ID" value="MBP1930850.1"/>
    <property type="molecule type" value="Genomic_DNA"/>
</dbReference>